<dbReference type="InterPro" id="IPR007197">
    <property type="entry name" value="rSAM"/>
</dbReference>
<keyword evidence="7" id="KW-0408">Iron</keyword>
<dbReference type="SFLD" id="SFLDG01066">
    <property type="entry name" value="organic_radical-activating_enz"/>
    <property type="match status" value="1"/>
</dbReference>
<comment type="similarity">
    <text evidence="2">Belongs to the organic radical-activating enzymes family.</text>
</comment>
<evidence type="ECO:0000256" key="7">
    <source>
        <dbReference type="ARBA" id="ARBA00023004"/>
    </source>
</evidence>
<dbReference type="GO" id="GO:0046872">
    <property type="term" value="F:metal ion binding"/>
    <property type="evidence" value="ECO:0007669"/>
    <property type="project" value="UniProtKB-KW"/>
</dbReference>
<dbReference type="CDD" id="cd01335">
    <property type="entry name" value="Radical_SAM"/>
    <property type="match status" value="1"/>
</dbReference>
<feature type="domain" description="Radical SAM core" evidence="9">
    <location>
        <begin position="15"/>
        <end position="234"/>
    </location>
</feature>
<keyword evidence="3" id="KW-0004">4Fe-4S</keyword>
<evidence type="ECO:0000256" key="1">
    <source>
        <dbReference type="ARBA" id="ARBA00001966"/>
    </source>
</evidence>
<dbReference type="EMBL" id="FNNG01000011">
    <property type="protein sequence ID" value="SDX48459.1"/>
    <property type="molecule type" value="Genomic_DNA"/>
</dbReference>
<dbReference type="Pfam" id="PF04055">
    <property type="entry name" value="Radical_SAM"/>
    <property type="match status" value="1"/>
</dbReference>
<evidence type="ECO:0000313" key="10">
    <source>
        <dbReference type="EMBL" id="SDX48459.1"/>
    </source>
</evidence>
<dbReference type="PROSITE" id="PS51918">
    <property type="entry name" value="RADICAL_SAM"/>
    <property type="match status" value="1"/>
</dbReference>
<keyword evidence="6" id="KW-0560">Oxidoreductase</keyword>
<dbReference type="RefSeq" id="WP_093754010.1">
    <property type="nucleotide sequence ID" value="NZ_BSYN01000001.1"/>
</dbReference>
<keyword evidence="8" id="KW-0411">Iron-sulfur</keyword>
<dbReference type="AlphaFoldDB" id="A0A1H3C4P0"/>
<evidence type="ECO:0000256" key="5">
    <source>
        <dbReference type="ARBA" id="ARBA00022723"/>
    </source>
</evidence>
<evidence type="ECO:0000313" key="11">
    <source>
        <dbReference type="Proteomes" id="UP000198828"/>
    </source>
</evidence>
<dbReference type="Proteomes" id="UP000198828">
    <property type="component" value="Unassembled WGS sequence"/>
</dbReference>
<keyword evidence="11" id="KW-1185">Reference proteome</keyword>
<dbReference type="InterPro" id="IPR013785">
    <property type="entry name" value="Aldolase_TIM"/>
</dbReference>
<dbReference type="OrthoDB" id="9782387at2"/>
<evidence type="ECO:0000256" key="8">
    <source>
        <dbReference type="ARBA" id="ARBA00023014"/>
    </source>
</evidence>
<organism evidence="10 11">
    <name type="scientific">Tepidimicrobium xylanilyticum</name>
    <dbReference type="NCBI Taxonomy" id="1123352"/>
    <lineage>
        <taxon>Bacteria</taxon>
        <taxon>Bacillati</taxon>
        <taxon>Bacillota</taxon>
        <taxon>Tissierellia</taxon>
        <taxon>Tissierellales</taxon>
        <taxon>Tepidimicrobiaceae</taxon>
        <taxon>Tepidimicrobium</taxon>
    </lineage>
</organism>
<name>A0A1H3C4P0_9FIRM</name>
<comment type="cofactor">
    <cofactor evidence="1">
        <name>[4Fe-4S] cluster</name>
        <dbReference type="ChEBI" id="CHEBI:49883"/>
    </cofactor>
</comment>
<proteinExistence type="inferred from homology"/>
<dbReference type="PANTHER" id="PTHR30352:SF13">
    <property type="entry name" value="GLYCYL-RADICAL ENZYME ACTIVATING ENZYME YJJW-RELATED"/>
    <property type="match status" value="1"/>
</dbReference>
<dbReference type="PANTHER" id="PTHR30352">
    <property type="entry name" value="PYRUVATE FORMATE-LYASE-ACTIVATING ENZYME"/>
    <property type="match status" value="1"/>
</dbReference>
<sequence length="239" mass="26944">MIKAPIRRIIAHSLVDGLGNRTAIFLQGCNLKCAYCHNPETQKIYTELSSKEIKWMTAEEVFKEVEKNIPFIRGITASGGECILYPEFLTELFTLGRKAGLSCLIDTNGTIDLSKYPGLMKVSNGVMIDVKAWDEEKFKRLTGGSNKIVKKNLRFLADVDKLEEIRIVCIEEVVDTEEILKGIKASIGEKINSTNLRLIKFRNHGVIGRLKDTSSPTDEYMNRLKEIALKIGFKKVKMS</sequence>
<dbReference type="GO" id="GO:0051539">
    <property type="term" value="F:4 iron, 4 sulfur cluster binding"/>
    <property type="evidence" value="ECO:0007669"/>
    <property type="project" value="UniProtKB-KW"/>
</dbReference>
<evidence type="ECO:0000256" key="4">
    <source>
        <dbReference type="ARBA" id="ARBA00022691"/>
    </source>
</evidence>
<dbReference type="SUPFAM" id="SSF102114">
    <property type="entry name" value="Radical SAM enzymes"/>
    <property type="match status" value="1"/>
</dbReference>
<dbReference type="InterPro" id="IPR034457">
    <property type="entry name" value="Organic_radical-activating"/>
</dbReference>
<evidence type="ECO:0000256" key="6">
    <source>
        <dbReference type="ARBA" id="ARBA00023002"/>
    </source>
</evidence>
<evidence type="ECO:0000259" key="9">
    <source>
        <dbReference type="PROSITE" id="PS51918"/>
    </source>
</evidence>
<accession>A0A1H3C4P0</accession>
<keyword evidence="5" id="KW-0479">Metal-binding</keyword>
<dbReference type="Gene3D" id="3.20.20.70">
    <property type="entry name" value="Aldolase class I"/>
    <property type="match status" value="1"/>
</dbReference>
<gene>
    <name evidence="10" type="ORF">SAMN05660923_02403</name>
</gene>
<reference evidence="10 11" key="1">
    <citation type="submission" date="2016-10" db="EMBL/GenBank/DDBJ databases">
        <authorList>
            <person name="de Groot N.N."/>
        </authorList>
    </citation>
    <scope>NUCLEOTIDE SEQUENCE [LARGE SCALE GENOMIC DNA]</scope>
    <source>
        <strain evidence="10 11">DSM 23310</strain>
    </source>
</reference>
<keyword evidence="4" id="KW-0949">S-adenosyl-L-methionine</keyword>
<dbReference type="SFLD" id="SFLDS00029">
    <property type="entry name" value="Radical_SAM"/>
    <property type="match status" value="1"/>
</dbReference>
<dbReference type="PROSITE" id="PS01087">
    <property type="entry name" value="RADICAL_ACTIVATING"/>
    <property type="match status" value="1"/>
</dbReference>
<evidence type="ECO:0000256" key="2">
    <source>
        <dbReference type="ARBA" id="ARBA00009777"/>
    </source>
</evidence>
<dbReference type="GO" id="GO:0016491">
    <property type="term" value="F:oxidoreductase activity"/>
    <property type="evidence" value="ECO:0007669"/>
    <property type="project" value="UniProtKB-KW"/>
</dbReference>
<evidence type="ECO:0000256" key="3">
    <source>
        <dbReference type="ARBA" id="ARBA00022485"/>
    </source>
</evidence>
<dbReference type="InterPro" id="IPR001989">
    <property type="entry name" value="Radical_activat_CS"/>
</dbReference>
<dbReference type="InterPro" id="IPR058240">
    <property type="entry name" value="rSAM_sf"/>
</dbReference>
<protein>
    <submittedName>
        <fullName evidence="10">Glycine radical enzyme activase, YjjW family</fullName>
    </submittedName>
</protein>